<accession>A0A6J4JMF0</accession>
<proteinExistence type="predicted"/>
<dbReference type="AlphaFoldDB" id="A0A6J4JMF0"/>
<evidence type="ECO:0000313" key="1">
    <source>
        <dbReference type="EMBL" id="CAA9282383.1"/>
    </source>
</evidence>
<dbReference type="EMBL" id="CADCTM010000619">
    <property type="protein sequence ID" value="CAA9282383.1"/>
    <property type="molecule type" value="Genomic_DNA"/>
</dbReference>
<name>A0A6J4JMF0_9CYAN</name>
<protein>
    <submittedName>
        <fullName evidence="1">Uncharacterized protein</fullName>
    </submittedName>
</protein>
<reference evidence="1" key="1">
    <citation type="submission" date="2020-02" db="EMBL/GenBank/DDBJ databases">
        <authorList>
            <person name="Meier V. D."/>
        </authorList>
    </citation>
    <scope>NUCLEOTIDE SEQUENCE</scope>
    <source>
        <strain evidence="1">AVDCRST_MAG92</strain>
    </source>
</reference>
<organism evidence="1">
    <name type="scientific">uncultured Coleofasciculus sp</name>
    <dbReference type="NCBI Taxonomy" id="1267456"/>
    <lineage>
        <taxon>Bacteria</taxon>
        <taxon>Bacillati</taxon>
        <taxon>Cyanobacteriota</taxon>
        <taxon>Cyanophyceae</taxon>
        <taxon>Coleofasciculales</taxon>
        <taxon>Coleofasciculaceae</taxon>
        <taxon>Coleofasciculus</taxon>
        <taxon>environmental samples</taxon>
    </lineage>
</organism>
<gene>
    <name evidence="1" type="ORF">AVDCRST_MAG92-3704</name>
</gene>
<sequence length="72" mass="8177">MSHLSEADWQQRQALLNDVHFLFAKSLAKPVQFTVKRSRLTLNSLEPVHQRLCCLSKEASLVGSEKPEKSIT</sequence>